<keyword evidence="7 11" id="KW-0560">Oxidoreductase</keyword>
<feature type="transmembrane region" description="Helical" evidence="12">
    <location>
        <begin position="45"/>
        <end position="66"/>
    </location>
</feature>
<dbReference type="GO" id="GO:0004768">
    <property type="term" value="F:stearoyl-CoA 9-desaturase activity"/>
    <property type="evidence" value="ECO:0007669"/>
    <property type="project" value="TreeGrafter"/>
</dbReference>
<dbReference type="GO" id="GO:0005789">
    <property type="term" value="C:endoplasmic reticulum membrane"/>
    <property type="evidence" value="ECO:0007669"/>
    <property type="project" value="TreeGrafter"/>
</dbReference>
<dbReference type="PRINTS" id="PR00075">
    <property type="entry name" value="FACDDSATRASE"/>
</dbReference>
<protein>
    <submittedName>
        <fullName evidence="13">Uncharacterized protein</fullName>
    </submittedName>
</protein>
<keyword evidence="4 11" id="KW-0812">Transmembrane</keyword>
<sequence>MASTKKAADDYTPVDINIPDNYVEHTLKTTKPLPPFEWKNWRNEFQWLSFAILTGTPIIGLIGAYYTRLRWETFAFSVFYYFVTGLGITAGYHLFPRHGGCRGC</sequence>
<gene>
    <name evidence="13" type="ORF">NLJ89_g11957</name>
</gene>
<dbReference type="GO" id="GO:0005506">
    <property type="term" value="F:iron ion binding"/>
    <property type="evidence" value="ECO:0007669"/>
    <property type="project" value="TreeGrafter"/>
</dbReference>
<evidence type="ECO:0000313" key="14">
    <source>
        <dbReference type="Proteomes" id="UP001148786"/>
    </source>
</evidence>
<evidence type="ECO:0000256" key="3">
    <source>
        <dbReference type="ARBA" id="ARBA00022516"/>
    </source>
</evidence>
<evidence type="ECO:0000256" key="11">
    <source>
        <dbReference type="RuleBase" id="RU000581"/>
    </source>
</evidence>
<comment type="similarity">
    <text evidence="2 11">Belongs to the fatty acid desaturase type 1 family.</text>
</comment>
<evidence type="ECO:0000256" key="1">
    <source>
        <dbReference type="ARBA" id="ARBA00004141"/>
    </source>
</evidence>
<feature type="transmembrane region" description="Helical" evidence="12">
    <location>
        <begin position="78"/>
        <end position="95"/>
    </location>
</feature>
<keyword evidence="8" id="KW-0443">Lipid metabolism</keyword>
<dbReference type="PANTHER" id="PTHR11351">
    <property type="entry name" value="ACYL-COA DESATURASE"/>
    <property type="match status" value="1"/>
</dbReference>
<dbReference type="AlphaFoldDB" id="A0A9W8JMS4"/>
<comment type="domain">
    <text evidence="11">The histidine box domains are involved in binding the catalytic metal ions.</text>
</comment>
<keyword evidence="6 12" id="KW-1133">Transmembrane helix</keyword>
<evidence type="ECO:0000256" key="8">
    <source>
        <dbReference type="ARBA" id="ARBA00023098"/>
    </source>
</evidence>
<evidence type="ECO:0000256" key="12">
    <source>
        <dbReference type="SAM" id="Phobius"/>
    </source>
</evidence>
<dbReference type="PANTHER" id="PTHR11351:SF31">
    <property type="entry name" value="DESATURASE 1, ISOFORM A-RELATED"/>
    <property type="match status" value="1"/>
</dbReference>
<dbReference type="InterPro" id="IPR015876">
    <property type="entry name" value="Acyl-CoA_DS"/>
</dbReference>
<evidence type="ECO:0000256" key="5">
    <source>
        <dbReference type="ARBA" id="ARBA00022832"/>
    </source>
</evidence>
<keyword evidence="5" id="KW-0276">Fatty acid metabolism</keyword>
<name>A0A9W8JMS4_9AGAR</name>
<dbReference type="GO" id="GO:0006636">
    <property type="term" value="P:unsaturated fatty acid biosynthetic process"/>
    <property type="evidence" value="ECO:0007669"/>
    <property type="project" value="TreeGrafter"/>
</dbReference>
<proteinExistence type="inferred from homology"/>
<keyword evidence="9 12" id="KW-0472">Membrane</keyword>
<dbReference type="Proteomes" id="UP001148786">
    <property type="component" value="Unassembled WGS sequence"/>
</dbReference>
<accession>A0A9W8JMS4</accession>
<dbReference type="OrthoDB" id="10260134at2759"/>
<evidence type="ECO:0000256" key="10">
    <source>
        <dbReference type="ARBA" id="ARBA00023160"/>
    </source>
</evidence>
<comment type="caution">
    <text evidence="13">The sequence shown here is derived from an EMBL/GenBank/DDBJ whole genome shotgun (WGS) entry which is preliminary data.</text>
</comment>
<keyword evidence="14" id="KW-1185">Reference proteome</keyword>
<evidence type="ECO:0000313" key="13">
    <source>
        <dbReference type="EMBL" id="KAJ3484768.1"/>
    </source>
</evidence>
<reference evidence="13" key="1">
    <citation type="submission" date="2022-07" db="EMBL/GenBank/DDBJ databases">
        <title>Genome Sequence of Agrocybe chaxingu.</title>
        <authorList>
            <person name="Buettner E."/>
        </authorList>
    </citation>
    <scope>NUCLEOTIDE SEQUENCE</scope>
    <source>
        <strain evidence="13">MP-N11</strain>
    </source>
</reference>
<evidence type="ECO:0000256" key="4">
    <source>
        <dbReference type="ARBA" id="ARBA00022692"/>
    </source>
</evidence>
<evidence type="ECO:0000256" key="2">
    <source>
        <dbReference type="ARBA" id="ARBA00009295"/>
    </source>
</evidence>
<evidence type="ECO:0000256" key="6">
    <source>
        <dbReference type="ARBA" id="ARBA00022989"/>
    </source>
</evidence>
<comment type="cofactor">
    <cofactor evidence="11">
        <name>Fe(2+)</name>
        <dbReference type="ChEBI" id="CHEBI:29033"/>
    </cofactor>
</comment>
<organism evidence="13 14">
    <name type="scientific">Agrocybe chaxingu</name>
    <dbReference type="NCBI Taxonomy" id="84603"/>
    <lineage>
        <taxon>Eukaryota</taxon>
        <taxon>Fungi</taxon>
        <taxon>Dikarya</taxon>
        <taxon>Basidiomycota</taxon>
        <taxon>Agaricomycotina</taxon>
        <taxon>Agaricomycetes</taxon>
        <taxon>Agaricomycetidae</taxon>
        <taxon>Agaricales</taxon>
        <taxon>Agaricineae</taxon>
        <taxon>Strophariaceae</taxon>
        <taxon>Agrocybe</taxon>
    </lineage>
</organism>
<evidence type="ECO:0000256" key="7">
    <source>
        <dbReference type="ARBA" id="ARBA00023002"/>
    </source>
</evidence>
<keyword evidence="3 11" id="KW-0444">Lipid biosynthesis</keyword>
<dbReference type="EMBL" id="JANKHO010003280">
    <property type="protein sequence ID" value="KAJ3484768.1"/>
    <property type="molecule type" value="Genomic_DNA"/>
</dbReference>
<evidence type="ECO:0000256" key="9">
    <source>
        <dbReference type="ARBA" id="ARBA00023136"/>
    </source>
</evidence>
<keyword evidence="10 11" id="KW-0275">Fatty acid biosynthesis</keyword>
<comment type="subcellular location">
    <subcellularLocation>
        <location evidence="1">Membrane</location>
        <topology evidence="1">Multi-pass membrane protein</topology>
    </subcellularLocation>
</comment>